<dbReference type="PANTHER" id="PTHR10314">
    <property type="entry name" value="CYSTATHIONINE BETA-SYNTHASE"/>
    <property type="match status" value="1"/>
</dbReference>
<dbReference type="Proteomes" id="UP001521150">
    <property type="component" value="Unassembled WGS sequence"/>
</dbReference>
<keyword evidence="2" id="KW-0663">Pyridoxal phosphate</keyword>
<reference evidence="5 6" key="1">
    <citation type="submission" date="2021-12" db="EMBL/GenBank/DDBJ databases">
        <title>Genome sequence of Kibdelosporangium philippinense ATCC 49844.</title>
        <authorList>
            <person name="Fedorov E.A."/>
            <person name="Omeragic M."/>
            <person name="Shalygina K.F."/>
            <person name="Maclea K.S."/>
        </authorList>
    </citation>
    <scope>NUCLEOTIDE SEQUENCE [LARGE SCALE GENOMIC DNA]</scope>
    <source>
        <strain evidence="5 6">ATCC 49844</strain>
    </source>
</reference>
<accession>A0ABS8ZBP1</accession>
<sequence length="168" mass="17742">MHEFTLREGRGDGGRRLERWVRPGQARATTASEILGDLDGDVAAIVCTTSSCGQITGIGRRIKQTRPDCRMVAVDGRGSTAIGGPLGQHLLVGLGSGFTPGNFDPAVIDEAYWCGDTEAFSACRMLASNEGLLLGANSNHGATIPPAQPPSDKFARSRIHSRTAPAWP</sequence>
<feature type="domain" description="Tryptophan synthase beta chain-like PALP" evidence="4">
    <location>
        <begin position="27"/>
        <end position="139"/>
    </location>
</feature>
<keyword evidence="6" id="KW-1185">Reference proteome</keyword>
<evidence type="ECO:0000313" key="6">
    <source>
        <dbReference type="Proteomes" id="UP001521150"/>
    </source>
</evidence>
<proteinExistence type="predicted"/>
<evidence type="ECO:0000259" key="4">
    <source>
        <dbReference type="Pfam" id="PF00291"/>
    </source>
</evidence>
<dbReference type="Pfam" id="PF00291">
    <property type="entry name" value="PALP"/>
    <property type="match status" value="1"/>
</dbReference>
<dbReference type="Gene3D" id="3.40.50.1100">
    <property type="match status" value="1"/>
</dbReference>
<gene>
    <name evidence="5" type="ORF">LWC34_17380</name>
</gene>
<dbReference type="InterPro" id="IPR001926">
    <property type="entry name" value="TrpB-like_PALP"/>
</dbReference>
<comment type="caution">
    <text evidence="5">The sequence shown here is derived from an EMBL/GenBank/DDBJ whole genome shotgun (WGS) entry which is preliminary data.</text>
</comment>
<evidence type="ECO:0000256" key="1">
    <source>
        <dbReference type="ARBA" id="ARBA00001933"/>
    </source>
</evidence>
<dbReference type="InterPro" id="IPR036052">
    <property type="entry name" value="TrpB-like_PALP_sf"/>
</dbReference>
<name>A0ABS8ZBP1_9PSEU</name>
<dbReference type="InterPro" id="IPR050214">
    <property type="entry name" value="Cys_Synth/Cystath_Beta-Synth"/>
</dbReference>
<evidence type="ECO:0000313" key="5">
    <source>
        <dbReference type="EMBL" id="MCE7004584.1"/>
    </source>
</evidence>
<evidence type="ECO:0000256" key="2">
    <source>
        <dbReference type="ARBA" id="ARBA00022898"/>
    </source>
</evidence>
<organism evidence="5 6">
    <name type="scientific">Kibdelosporangium philippinense</name>
    <dbReference type="NCBI Taxonomy" id="211113"/>
    <lineage>
        <taxon>Bacteria</taxon>
        <taxon>Bacillati</taxon>
        <taxon>Actinomycetota</taxon>
        <taxon>Actinomycetes</taxon>
        <taxon>Pseudonocardiales</taxon>
        <taxon>Pseudonocardiaceae</taxon>
        <taxon>Kibdelosporangium</taxon>
    </lineage>
</organism>
<protein>
    <submittedName>
        <fullName evidence="5">Pyridoxal-phosphate dependent enzyme</fullName>
    </submittedName>
</protein>
<dbReference type="SUPFAM" id="SSF53686">
    <property type="entry name" value="Tryptophan synthase beta subunit-like PLP-dependent enzymes"/>
    <property type="match status" value="1"/>
</dbReference>
<feature type="region of interest" description="Disordered" evidence="3">
    <location>
        <begin position="140"/>
        <end position="168"/>
    </location>
</feature>
<evidence type="ECO:0000256" key="3">
    <source>
        <dbReference type="SAM" id="MobiDB-lite"/>
    </source>
</evidence>
<dbReference type="EMBL" id="JAJVCN010000001">
    <property type="protein sequence ID" value="MCE7004584.1"/>
    <property type="molecule type" value="Genomic_DNA"/>
</dbReference>
<dbReference type="RefSeq" id="WP_233726080.1">
    <property type="nucleotide sequence ID" value="NZ_JAJVCN010000001.1"/>
</dbReference>
<comment type="cofactor">
    <cofactor evidence="1">
        <name>pyridoxal 5'-phosphate</name>
        <dbReference type="ChEBI" id="CHEBI:597326"/>
    </cofactor>
</comment>